<gene>
    <name evidence="2" type="ORF">METZ01_LOCUS229085</name>
</gene>
<accession>A0A382GPZ7</accession>
<evidence type="ECO:0000313" key="2">
    <source>
        <dbReference type="EMBL" id="SVB76231.1"/>
    </source>
</evidence>
<dbReference type="AlphaFoldDB" id="A0A382GPZ7"/>
<name>A0A382GPZ7_9ZZZZ</name>
<protein>
    <submittedName>
        <fullName evidence="2">Uncharacterized protein</fullName>
    </submittedName>
</protein>
<reference evidence="2" key="1">
    <citation type="submission" date="2018-05" db="EMBL/GenBank/DDBJ databases">
        <authorList>
            <person name="Lanie J.A."/>
            <person name="Ng W.-L."/>
            <person name="Kazmierczak K.M."/>
            <person name="Andrzejewski T.M."/>
            <person name="Davidsen T.M."/>
            <person name="Wayne K.J."/>
            <person name="Tettelin H."/>
            <person name="Glass J.I."/>
            <person name="Rusch D."/>
            <person name="Podicherti R."/>
            <person name="Tsui H.-C.T."/>
            <person name="Winkler M.E."/>
        </authorList>
    </citation>
    <scope>NUCLEOTIDE SEQUENCE</scope>
</reference>
<proteinExistence type="predicted"/>
<dbReference type="EMBL" id="UINC01056332">
    <property type="protein sequence ID" value="SVB76231.1"/>
    <property type="molecule type" value="Genomic_DNA"/>
</dbReference>
<organism evidence="2">
    <name type="scientific">marine metagenome</name>
    <dbReference type="NCBI Taxonomy" id="408172"/>
    <lineage>
        <taxon>unclassified sequences</taxon>
        <taxon>metagenomes</taxon>
        <taxon>ecological metagenomes</taxon>
    </lineage>
</organism>
<evidence type="ECO:0000256" key="1">
    <source>
        <dbReference type="SAM" id="MobiDB-lite"/>
    </source>
</evidence>
<sequence>MSSKYEKKKCGCEVVYSTLGDVDDSSILFAIPDTISRESLCEKHKNKLLVKKWAGHHIVVHENDYGLVVGIAQENGIKCFITDKDFAVPYAAYLNYRFVNQVDENGEKVVRYPQGTDASKRNVGPRFPERRKRRYPN</sequence>
<feature type="region of interest" description="Disordered" evidence="1">
    <location>
        <begin position="113"/>
        <end position="137"/>
    </location>
</feature>